<reference evidence="1 2" key="1">
    <citation type="submission" date="2021-06" db="EMBL/GenBank/DDBJ databases">
        <authorList>
            <person name="Palmer J.M."/>
        </authorList>
    </citation>
    <scope>NUCLEOTIDE SEQUENCE [LARGE SCALE GENOMIC DNA]</scope>
    <source>
        <strain evidence="2">if_2019</strain>
        <tissue evidence="1">Muscle</tissue>
    </source>
</reference>
<evidence type="ECO:0000313" key="2">
    <source>
        <dbReference type="Proteomes" id="UP001482620"/>
    </source>
</evidence>
<accession>A0ABV0UUX7</accession>
<dbReference type="EMBL" id="JAHRIQ010083837">
    <property type="protein sequence ID" value="MEQ2248890.1"/>
    <property type="molecule type" value="Genomic_DNA"/>
</dbReference>
<gene>
    <name evidence="1" type="ORF">ILYODFUR_023695</name>
</gene>
<sequence>MSQEDKMEKGLCFFEAFSIHPLIVFCVSGSRSSRKPELSPATLSNSFLGIPWPVLGQKGNVVPPARFGSALRYPPTGRYQVTRRIRLSPFNANSCLHNLNEHFFY</sequence>
<protein>
    <submittedName>
        <fullName evidence="1">Uncharacterized protein</fullName>
    </submittedName>
</protein>
<proteinExistence type="predicted"/>
<dbReference type="Proteomes" id="UP001482620">
    <property type="component" value="Unassembled WGS sequence"/>
</dbReference>
<keyword evidence="2" id="KW-1185">Reference proteome</keyword>
<organism evidence="1 2">
    <name type="scientific">Ilyodon furcidens</name>
    <name type="common">goldbreast splitfin</name>
    <dbReference type="NCBI Taxonomy" id="33524"/>
    <lineage>
        <taxon>Eukaryota</taxon>
        <taxon>Metazoa</taxon>
        <taxon>Chordata</taxon>
        <taxon>Craniata</taxon>
        <taxon>Vertebrata</taxon>
        <taxon>Euteleostomi</taxon>
        <taxon>Actinopterygii</taxon>
        <taxon>Neopterygii</taxon>
        <taxon>Teleostei</taxon>
        <taxon>Neoteleostei</taxon>
        <taxon>Acanthomorphata</taxon>
        <taxon>Ovalentaria</taxon>
        <taxon>Atherinomorphae</taxon>
        <taxon>Cyprinodontiformes</taxon>
        <taxon>Goodeidae</taxon>
        <taxon>Ilyodon</taxon>
    </lineage>
</organism>
<evidence type="ECO:0000313" key="1">
    <source>
        <dbReference type="EMBL" id="MEQ2248890.1"/>
    </source>
</evidence>
<name>A0ABV0UUX7_9TELE</name>
<comment type="caution">
    <text evidence="1">The sequence shown here is derived from an EMBL/GenBank/DDBJ whole genome shotgun (WGS) entry which is preliminary data.</text>
</comment>